<dbReference type="EMBL" id="JASAOG010000050">
    <property type="protein sequence ID" value="KAK0058189.1"/>
    <property type="molecule type" value="Genomic_DNA"/>
</dbReference>
<sequence length="374" mass="42882">MENINKNKAPTQRRPLLLTQFSHPKLVASGHDLLLEPPQIFQESSFKFLQKLYPSYSLEDLLSEDAIEVNLDEDDFCDKYDHHNEYIAVNDFSLEHLPSPIKHIAVYIWLRNVAPFVVRLKRNGNATGRICILDQEKNKSKICDDVHCQFLEKLGRNHNVYGGLGIITNKHVIKSDCDAAMTRVDFFYNDENSPPIYTELGNSLQLSDTRFDYSVFSCYVHDKLLLEMVKVLDSKRDYAWLRIPPRIRTLTQQYAIIISHPHGKAKKISIGMVKETEVKGKNELANISASALRVIYNLCEKQGSEGLKRFLAYYNLQKQELPFRITWYTTATCKGSSGAPVYMGNIVTENGQEKNLAHTHRGVDKNKHLNVCFT</sequence>
<evidence type="ECO:0000313" key="2">
    <source>
        <dbReference type="Proteomes" id="UP001233172"/>
    </source>
</evidence>
<proteinExistence type="predicted"/>
<reference evidence="1" key="1">
    <citation type="journal article" date="2023" name="PLoS Negl. Trop. Dis.">
        <title>A genome sequence for Biomphalaria pfeifferi, the major vector snail for the human-infecting parasite Schistosoma mansoni.</title>
        <authorList>
            <person name="Bu L."/>
            <person name="Lu L."/>
            <person name="Laidemitt M.R."/>
            <person name="Zhang S.M."/>
            <person name="Mutuku M."/>
            <person name="Mkoji G."/>
            <person name="Steinauer M."/>
            <person name="Loker E.S."/>
        </authorList>
    </citation>
    <scope>NUCLEOTIDE SEQUENCE</scope>
    <source>
        <strain evidence="1">KasaAsao</strain>
    </source>
</reference>
<organism evidence="1 2">
    <name type="scientific">Biomphalaria pfeifferi</name>
    <name type="common">Bloodfluke planorb</name>
    <name type="synonym">Freshwater snail</name>
    <dbReference type="NCBI Taxonomy" id="112525"/>
    <lineage>
        <taxon>Eukaryota</taxon>
        <taxon>Metazoa</taxon>
        <taxon>Spiralia</taxon>
        <taxon>Lophotrochozoa</taxon>
        <taxon>Mollusca</taxon>
        <taxon>Gastropoda</taxon>
        <taxon>Heterobranchia</taxon>
        <taxon>Euthyneura</taxon>
        <taxon>Panpulmonata</taxon>
        <taxon>Hygrophila</taxon>
        <taxon>Lymnaeoidea</taxon>
        <taxon>Planorbidae</taxon>
        <taxon>Biomphalaria</taxon>
    </lineage>
</organism>
<name>A0AAD8FCJ8_BIOPF</name>
<dbReference type="SUPFAM" id="SSF50494">
    <property type="entry name" value="Trypsin-like serine proteases"/>
    <property type="match status" value="1"/>
</dbReference>
<evidence type="ECO:0000313" key="1">
    <source>
        <dbReference type="EMBL" id="KAK0058189.1"/>
    </source>
</evidence>
<accession>A0AAD8FCJ8</accession>
<keyword evidence="2" id="KW-1185">Reference proteome</keyword>
<dbReference type="Proteomes" id="UP001233172">
    <property type="component" value="Unassembled WGS sequence"/>
</dbReference>
<dbReference type="AlphaFoldDB" id="A0AAD8FCJ8"/>
<gene>
    <name evidence="1" type="ORF">Bpfe_012513</name>
</gene>
<comment type="caution">
    <text evidence="1">The sequence shown here is derived from an EMBL/GenBank/DDBJ whole genome shotgun (WGS) entry which is preliminary data.</text>
</comment>
<dbReference type="InterPro" id="IPR009003">
    <property type="entry name" value="Peptidase_S1_PA"/>
</dbReference>
<protein>
    <submittedName>
        <fullName evidence="1">Uncharacterized protein</fullName>
    </submittedName>
</protein>
<reference evidence="1" key="2">
    <citation type="submission" date="2023-04" db="EMBL/GenBank/DDBJ databases">
        <authorList>
            <person name="Bu L."/>
            <person name="Lu L."/>
            <person name="Laidemitt M.R."/>
            <person name="Zhang S.M."/>
            <person name="Mutuku M."/>
            <person name="Mkoji G."/>
            <person name="Steinauer M."/>
            <person name="Loker E.S."/>
        </authorList>
    </citation>
    <scope>NUCLEOTIDE SEQUENCE</scope>
    <source>
        <strain evidence="1">KasaAsao</strain>
        <tissue evidence="1">Whole Snail</tissue>
    </source>
</reference>